<dbReference type="EMBL" id="CATQJL010000223">
    <property type="protein sequence ID" value="CAJ0599912.1"/>
    <property type="molecule type" value="Genomic_DNA"/>
</dbReference>
<keyword evidence="2" id="KW-1185">Reference proteome</keyword>
<dbReference type="AlphaFoldDB" id="A0AA36GX48"/>
<protein>
    <recommendedName>
        <fullName evidence="3">Apple domain-containing protein</fullName>
    </recommendedName>
</protein>
<comment type="caution">
    <text evidence="1">The sequence shown here is derived from an EMBL/GenBank/DDBJ whole genome shotgun (WGS) entry which is preliminary data.</text>
</comment>
<evidence type="ECO:0000313" key="1">
    <source>
        <dbReference type="EMBL" id="CAJ0599912.1"/>
    </source>
</evidence>
<evidence type="ECO:0000313" key="2">
    <source>
        <dbReference type="Proteomes" id="UP001176961"/>
    </source>
</evidence>
<dbReference type="Proteomes" id="UP001176961">
    <property type="component" value="Unassembled WGS sequence"/>
</dbReference>
<proteinExistence type="predicted"/>
<organism evidence="1 2">
    <name type="scientific">Cylicocyclus nassatus</name>
    <name type="common">Nematode worm</name>
    <dbReference type="NCBI Taxonomy" id="53992"/>
    <lineage>
        <taxon>Eukaryota</taxon>
        <taxon>Metazoa</taxon>
        <taxon>Ecdysozoa</taxon>
        <taxon>Nematoda</taxon>
        <taxon>Chromadorea</taxon>
        <taxon>Rhabditida</taxon>
        <taxon>Rhabditina</taxon>
        <taxon>Rhabditomorpha</taxon>
        <taxon>Strongyloidea</taxon>
        <taxon>Strongylidae</taxon>
        <taxon>Cylicocyclus</taxon>
    </lineage>
</organism>
<gene>
    <name evidence="1" type="ORF">CYNAS_LOCUS11895</name>
</gene>
<reference evidence="1" key="1">
    <citation type="submission" date="2023-07" db="EMBL/GenBank/DDBJ databases">
        <authorList>
            <consortium name="CYATHOMIX"/>
        </authorList>
    </citation>
    <scope>NUCLEOTIDE SEQUENCE</scope>
    <source>
        <strain evidence="1">N/A</strain>
    </source>
</reference>
<accession>A0AA36GX48</accession>
<name>A0AA36GX48_CYLNA</name>
<evidence type="ECO:0008006" key="3">
    <source>
        <dbReference type="Google" id="ProtNLM"/>
    </source>
</evidence>
<sequence>MEHLWESHLESIERSGRYWPAFTEMKWLTLVLLLIQEDCLFSCIFDKVETIRGKSARTFSCDLNECFAGCYENKNCTAIRFYTKGNVCALYGVGDYLLESNEQYVCYVLQRDEVDSSCKTYVNF</sequence>